<proteinExistence type="predicted"/>
<dbReference type="AlphaFoldDB" id="A0A0E9VF78"/>
<evidence type="ECO:0000313" key="1">
    <source>
        <dbReference type="EMBL" id="JAH75838.1"/>
    </source>
</evidence>
<accession>A0A0E9VF78</accession>
<sequence>MYCRTIPFVGLKPVTCYQLGFCHFSFVS</sequence>
<protein>
    <submittedName>
        <fullName evidence="1">Uncharacterized protein</fullName>
    </submittedName>
</protein>
<dbReference type="EMBL" id="GBXM01032739">
    <property type="protein sequence ID" value="JAH75838.1"/>
    <property type="molecule type" value="Transcribed_RNA"/>
</dbReference>
<reference evidence="1" key="2">
    <citation type="journal article" date="2015" name="Fish Shellfish Immunol.">
        <title>Early steps in the European eel (Anguilla anguilla)-Vibrio vulnificus interaction in the gills: Role of the RtxA13 toxin.</title>
        <authorList>
            <person name="Callol A."/>
            <person name="Pajuelo D."/>
            <person name="Ebbesson L."/>
            <person name="Teles M."/>
            <person name="MacKenzie S."/>
            <person name="Amaro C."/>
        </authorList>
    </citation>
    <scope>NUCLEOTIDE SEQUENCE</scope>
</reference>
<name>A0A0E9VF78_ANGAN</name>
<reference evidence="1" key="1">
    <citation type="submission" date="2014-11" db="EMBL/GenBank/DDBJ databases">
        <authorList>
            <person name="Amaro Gonzalez C."/>
        </authorList>
    </citation>
    <scope>NUCLEOTIDE SEQUENCE</scope>
</reference>
<organism evidence="1">
    <name type="scientific">Anguilla anguilla</name>
    <name type="common">European freshwater eel</name>
    <name type="synonym">Muraena anguilla</name>
    <dbReference type="NCBI Taxonomy" id="7936"/>
    <lineage>
        <taxon>Eukaryota</taxon>
        <taxon>Metazoa</taxon>
        <taxon>Chordata</taxon>
        <taxon>Craniata</taxon>
        <taxon>Vertebrata</taxon>
        <taxon>Euteleostomi</taxon>
        <taxon>Actinopterygii</taxon>
        <taxon>Neopterygii</taxon>
        <taxon>Teleostei</taxon>
        <taxon>Anguilliformes</taxon>
        <taxon>Anguillidae</taxon>
        <taxon>Anguilla</taxon>
    </lineage>
</organism>